<name>A0ABV1NII2_9CAUL</name>
<dbReference type="EMBL" id="JBEGDD010000001">
    <property type="protein sequence ID" value="MEQ7153647.1"/>
    <property type="molecule type" value="Genomic_DNA"/>
</dbReference>
<dbReference type="Pfam" id="PF03476">
    <property type="entry name" value="MOSC_N"/>
    <property type="match status" value="1"/>
</dbReference>
<dbReference type="InterPro" id="IPR011037">
    <property type="entry name" value="Pyrv_Knase-like_insert_dom_sf"/>
</dbReference>
<evidence type="ECO:0000313" key="2">
    <source>
        <dbReference type="EMBL" id="MEQ7153647.1"/>
    </source>
</evidence>
<dbReference type="Pfam" id="PF03473">
    <property type="entry name" value="MOSC"/>
    <property type="match status" value="1"/>
</dbReference>
<dbReference type="Proteomes" id="UP001445732">
    <property type="component" value="Unassembled WGS sequence"/>
</dbReference>
<dbReference type="InterPro" id="IPR005303">
    <property type="entry name" value="MOCOS_middle"/>
</dbReference>
<protein>
    <submittedName>
        <fullName evidence="2">MOSC domain-containing protein</fullName>
    </submittedName>
</protein>
<organism evidence="2 3">
    <name type="scientific">Brevundimonas aurifodinae</name>
    <dbReference type="NCBI Taxonomy" id="1508312"/>
    <lineage>
        <taxon>Bacteria</taxon>
        <taxon>Pseudomonadati</taxon>
        <taxon>Pseudomonadota</taxon>
        <taxon>Alphaproteobacteria</taxon>
        <taxon>Caulobacterales</taxon>
        <taxon>Caulobacteraceae</taxon>
        <taxon>Brevundimonas</taxon>
    </lineage>
</organism>
<accession>A0ABV1NII2</accession>
<evidence type="ECO:0000259" key="1">
    <source>
        <dbReference type="PROSITE" id="PS51340"/>
    </source>
</evidence>
<dbReference type="SUPFAM" id="SSF50800">
    <property type="entry name" value="PK beta-barrel domain-like"/>
    <property type="match status" value="1"/>
</dbReference>
<dbReference type="InterPro" id="IPR005302">
    <property type="entry name" value="MoCF_Sase_C"/>
</dbReference>
<comment type="caution">
    <text evidence="2">The sequence shown here is derived from an EMBL/GenBank/DDBJ whole genome shotgun (WGS) entry which is preliminary data.</text>
</comment>
<keyword evidence="3" id="KW-1185">Reference proteome</keyword>
<reference evidence="2 3" key="1">
    <citation type="submission" date="2024-06" db="EMBL/GenBank/DDBJ databases">
        <title>Brevundimonas sp. C11.</title>
        <authorList>
            <person name="Maltman C."/>
        </authorList>
    </citation>
    <scope>NUCLEOTIDE SEQUENCE [LARGE SCALE GENOMIC DNA]</scope>
    <source>
        <strain evidence="2 3">C11</strain>
    </source>
</reference>
<proteinExistence type="predicted"/>
<gene>
    <name evidence="2" type="ORF">ABN401_00310</name>
</gene>
<dbReference type="Gene3D" id="2.40.33.20">
    <property type="entry name" value="PK beta-barrel domain-like"/>
    <property type="match status" value="1"/>
</dbReference>
<evidence type="ECO:0000313" key="3">
    <source>
        <dbReference type="Proteomes" id="UP001445732"/>
    </source>
</evidence>
<dbReference type="PROSITE" id="PS51340">
    <property type="entry name" value="MOSC"/>
    <property type="match status" value="1"/>
</dbReference>
<feature type="domain" description="MOSC" evidence="1">
    <location>
        <begin position="114"/>
        <end position="255"/>
    </location>
</feature>
<sequence>MVTAPAHIAGLYRHPVKGLTPEPMSGARLEAGAAFPGDRLYAVEIGPSGFDPLAPAHISKMRFAVLARIPAVARVTSRWDEATGALSLTAPGLDPIVVLLGDAAGDRALEAWLTTALGEEATAPLRVLDGRGHRFMDDPKGAVSVLNLASVRDLGERIGRTLDPLRFRANVHVEGWAPWIENDVAGRCLRLGEAGLRAIKPIRRCVAVDVDPATGDRDADLVGDLMRLYGHAFCGLYLSVETTGRLAVGDPVDWPVDWIE</sequence>